<gene>
    <name evidence="2" type="ORF">MU0053_005034</name>
</gene>
<feature type="region of interest" description="Disordered" evidence="1">
    <location>
        <begin position="1"/>
        <end position="24"/>
    </location>
</feature>
<dbReference type="EMBL" id="OY726397">
    <property type="protein sequence ID" value="CAJ1511117.1"/>
    <property type="molecule type" value="Genomic_DNA"/>
</dbReference>
<dbReference type="Proteomes" id="UP001190465">
    <property type="component" value="Chromosome"/>
</dbReference>
<accession>A0ABM9M7C6</accession>
<organism evidence="2 3">
    <name type="scientific">[Mycobacterium] burgundiense</name>
    <dbReference type="NCBI Taxonomy" id="3064286"/>
    <lineage>
        <taxon>Bacteria</taxon>
        <taxon>Bacillati</taxon>
        <taxon>Actinomycetota</taxon>
        <taxon>Actinomycetes</taxon>
        <taxon>Mycobacteriales</taxon>
        <taxon>Mycobacteriaceae</taxon>
        <taxon>Mycolicibacterium</taxon>
    </lineage>
</organism>
<evidence type="ECO:0000256" key="1">
    <source>
        <dbReference type="SAM" id="MobiDB-lite"/>
    </source>
</evidence>
<proteinExistence type="predicted"/>
<name>A0ABM9M7C6_9MYCO</name>
<dbReference type="RefSeq" id="WP_308480289.1">
    <property type="nucleotide sequence ID" value="NZ_OY726397.1"/>
</dbReference>
<feature type="compositionally biased region" description="Polar residues" evidence="1">
    <location>
        <begin position="1"/>
        <end position="11"/>
    </location>
</feature>
<evidence type="ECO:0000313" key="2">
    <source>
        <dbReference type="EMBL" id="CAJ1511117.1"/>
    </source>
</evidence>
<reference evidence="2 3" key="1">
    <citation type="submission" date="2023-08" db="EMBL/GenBank/DDBJ databases">
        <authorList>
            <person name="Folkvardsen B D."/>
            <person name="Norman A."/>
        </authorList>
    </citation>
    <scope>NUCLEOTIDE SEQUENCE [LARGE SCALE GENOMIC DNA]</scope>
    <source>
        <strain evidence="2 3">Mu0053</strain>
    </source>
</reference>
<protein>
    <submittedName>
        <fullName evidence="2">Uncharacterized protein</fullName>
    </submittedName>
</protein>
<sequence length="178" mass="20240">MAVETVPNQPWSRHHDKKGIPYVNPAPRTAYPNSLHELVELCKSTATGGLHAAGSHWALSDAALSDFTFIETHDAREDWESHPPGVIKPAMGKTIPDVIPTRLNRTYLDWLNSREVPHYLVHVESGKRVYQLYAELDQLVDMSTAATLGGYMKERAWCPRRNLRRSSPAQHRRRRGRP</sequence>
<evidence type="ECO:0000313" key="3">
    <source>
        <dbReference type="Proteomes" id="UP001190465"/>
    </source>
</evidence>
<keyword evidence="3" id="KW-1185">Reference proteome</keyword>